<evidence type="ECO:0000313" key="4">
    <source>
        <dbReference type="EMBL" id="ABF41301.1"/>
    </source>
</evidence>
<dbReference type="EnsemblBacteria" id="ABF41301">
    <property type="protein sequence ID" value="ABF41301"/>
    <property type="gene ID" value="Acid345_2300"/>
</dbReference>
<dbReference type="RefSeq" id="WP_011523102.1">
    <property type="nucleotide sequence ID" value="NC_008009.1"/>
</dbReference>
<dbReference type="AlphaFoldDB" id="Q1IP99"/>
<organism evidence="4 5">
    <name type="scientific">Koribacter versatilis (strain Ellin345)</name>
    <dbReference type="NCBI Taxonomy" id="204669"/>
    <lineage>
        <taxon>Bacteria</taxon>
        <taxon>Pseudomonadati</taxon>
        <taxon>Acidobacteriota</taxon>
        <taxon>Terriglobia</taxon>
        <taxon>Terriglobales</taxon>
        <taxon>Candidatus Korobacteraceae</taxon>
        <taxon>Candidatus Korobacter</taxon>
    </lineage>
</organism>
<dbReference type="HOGENOM" id="CLU_025153_0_0_0"/>
<gene>
    <name evidence="4" type="ordered locus">Acid345_2300</name>
</gene>
<name>Q1IP99_KORVE</name>
<keyword evidence="2" id="KW-0732">Signal</keyword>
<evidence type="ECO:0000256" key="1">
    <source>
        <dbReference type="SAM" id="Coils"/>
    </source>
</evidence>
<dbReference type="EMBL" id="CP000360">
    <property type="protein sequence ID" value="ABF41301.1"/>
    <property type="molecule type" value="Genomic_DNA"/>
</dbReference>
<dbReference type="OrthoDB" id="580912at2"/>
<keyword evidence="1" id="KW-0175">Coiled coil</keyword>
<dbReference type="Pfam" id="PF13598">
    <property type="entry name" value="DUF4139"/>
    <property type="match status" value="1"/>
</dbReference>
<protein>
    <recommendedName>
        <fullName evidence="3">DUF4139 domain-containing protein</fullName>
    </recommendedName>
</protein>
<dbReference type="PANTHER" id="PTHR31005:SF8">
    <property type="entry name" value="DUF4139 DOMAIN-CONTAINING PROTEIN"/>
    <property type="match status" value="1"/>
</dbReference>
<proteinExistence type="predicted"/>
<dbReference type="STRING" id="204669.Acid345_2300"/>
<accession>Q1IP99</accession>
<evidence type="ECO:0000259" key="3">
    <source>
        <dbReference type="Pfam" id="PF13598"/>
    </source>
</evidence>
<dbReference type="Proteomes" id="UP000002432">
    <property type="component" value="Chromosome"/>
</dbReference>
<evidence type="ECO:0000313" key="5">
    <source>
        <dbReference type="Proteomes" id="UP000002432"/>
    </source>
</evidence>
<dbReference type="InterPro" id="IPR011935">
    <property type="entry name" value="CHP02231"/>
</dbReference>
<feature type="signal peptide" evidence="2">
    <location>
        <begin position="1"/>
        <end position="16"/>
    </location>
</feature>
<evidence type="ECO:0000256" key="2">
    <source>
        <dbReference type="SAM" id="SignalP"/>
    </source>
</evidence>
<dbReference type="KEGG" id="aba:Acid345_2300"/>
<reference evidence="4 5" key="1">
    <citation type="journal article" date="2009" name="Appl. Environ. Microbiol.">
        <title>Three genomes from the phylum Acidobacteria provide insight into the lifestyles of these microorganisms in soils.</title>
        <authorList>
            <person name="Ward N.L."/>
            <person name="Challacombe J.F."/>
            <person name="Janssen P.H."/>
            <person name="Henrissat B."/>
            <person name="Coutinho P.M."/>
            <person name="Wu M."/>
            <person name="Xie G."/>
            <person name="Haft D.H."/>
            <person name="Sait M."/>
            <person name="Badger J."/>
            <person name="Barabote R.D."/>
            <person name="Bradley B."/>
            <person name="Brettin T.S."/>
            <person name="Brinkac L.M."/>
            <person name="Bruce D."/>
            <person name="Creasy T."/>
            <person name="Daugherty S.C."/>
            <person name="Davidsen T.M."/>
            <person name="DeBoy R.T."/>
            <person name="Detter J.C."/>
            <person name="Dodson R.J."/>
            <person name="Durkin A.S."/>
            <person name="Ganapathy A."/>
            <person name="Gwinn-Giglio M."/>
            <person name="Han C.S."/>
            <person name="Khouri H."/>
            <person name="Kiss H."/>
            <person name="Kothari S.P."/>
            <person name="Madupu R."/>
            <person name="Nelson K.E."/>
            <person name="Nelson W.C."/>
            <person name="Paulsen I."/>
            <person name="Penn K."/>
            <person name="Ren Q."/>
            <person name="Rosovitz M.J."/>
            <person name="Selengut J.D."/>
            <person name="Shrivastava S."/>
            <person name="Sullivan S.A."/>
            <person name="Tapia R."/>
            <person name="Thompson L.S."/>
            <person name="Watkins K.L."/>
            <person name="Yang Q."/>
            <person name="Yu C."/>
            <person name="Zafar N."/>
            <person name="Zhou L."/>
            <person name="Kuske C.R."/>
        </authorList>
    </citation>
    <scope>NUCLEOTIDE SEQUENCE [LARGE SCALE GENOMIC DNA]</scope>
    <source>
        <strain evidence="4 5">Ellin345</strain>
    </source>
</reference>
<dbReference type="InterPro" id="IPR037291">
    <property type="entry name" value="DUF4139"/>
</dbReference>
<dbReference type="eggNOG" id="COG5316">
    <property type="taxonomic scope" value="Bacteria"/>
</dbReference>
<keyword evidence="5" id="KW-1185">Reference proteome</keyword>
<feature type="chain" id="PRO_5004191016" description="DUF4139 domain-containing protein" evidence="2">
    <location>
        <begin position="17"/>
        <end position="727"/>
    </location>
</feature>
<feature type="domain" description="DUF4139" evidence="3">
    <location>
        <begin position="226"/>
        <end position="548"/>
    </location>
</feature>
<sequence>MRKLAVWLLLVSSSFAQNTLKPAPVAAERSSEATRLPVRRVVLFKNGVGYFEHVGSVSGSQSVSIDFTTSQLNDVLKSLTVIDLGKGRIAGVNYTSVEPLDRQLGSLRMGLGQDITGAQFLAALKGARVEVRSGAATYIGRVLSVESREIKRKGDDEATSHVDYLSIITDGGELRQFEMTPTLGVKILESDMREDVTRYLSVLASGREQDLRRMVINTAGDGSRQLQVSYISEVPVWKSTYRLVLPKNGTKPFIQGWAIVDNTVGEDWKDIELSLVAGAPQSFVQELSKPTYARRPVVGLPETAMLQPQTHEAALNGIVVNTESAEVVDVGTGSAVALARNRDKLEGYSAMDGANAYDAGAGVGGGVAHKIVAAPPAVPRMATSSLMATQAAVAYGNDIGDLFEYKLREKVTIKKNQSALVPIIQQVVEAEKVTLWNQNEARPLRAVWLKNTSTDTLDAGTFNVLEDDTFAGEGIMDPIKPGERRLLSYAVDQGVTVEPKNESSEEQVARIVIKDGTMWQKREIRSHRTYVIRNANTDARNVVIEHAIQPSWKLVSETKPDETTVTHRRFKVHVDPKQTTKLKVDEAYPISNSFVLTSVSTDDVDLWIRSKSITPEVETALRTVINKQKAVAQISHEIQSREEQRKSISDDQARLRENMKALKGSAEEKELLQRYTRQLNAQEDSLDRLNKETDDLRARRELAQADLKKTVDEMSLDVTLQQTAVGD</sequence>
<dbReference type="PANTHER" id="PTHR31005">
    <property type="entry name" value="DUF4139 DOMAIN-CONTAINING PROTEIN"/>
    <property type="match status" value="1"/>
</dbReference>
<feature type="coiled-coil region" evidence="1">
    <location>
        <begin position="665"/>
        <end position="706"/>
    </location>
</feature>